<organism evidence="2">
    <name type="scientific">mine drainage metagenome</name>
    <dbReference type="NCBI Taxonomy" id="410659"/>
    <lineage>
        <taxon>unclassified sequences</taxon>
        <taxon>metagenomes</taxon>
        <taxon>ecological metagenomes</taxon>
    </lineage>
</organism>
<evidence type="ECO:0000313" key="2">
    <source>
        <dbReference type="EMBL" id="CBI03587.1"/>
    </source>
</evidence>
<dbReference type="PANTHER" id="PTHR11626:SF2">
    <property type="entry name" value="SQUALENE SYNTHASE"/>
    <property type="match status" value="1"/>
</dbReference>
<dbReference type="PROSITE" id="PS01044">
    <property type="entry name" value="SQUALEN_PHYTOEN_SYN_1"/>
    <property type="match status" value="1"/>
</dbReference>
<name>E6Q8R1_9ZZZZ</name>
<keyword evidence="1" id="KW-0808">Transferase</keyword>
<dbReference type="GO" id="GO:0045338">
    <property type="term" value="P:farnesyl diphosphate metabolic process"/>
    <property type="evidence" value="ECO:0007669"/>
    <property type="project" value="InterPro"/>
</dbReference>
<proteinExistence type="predicted"/>
<dbReference type="GO" id="GO:0051996">
    <property type="term" value="F:squalene synthase [NAD(P)H] activity"/>
    <property type="evidence" value="ECO:0007669"/>
    <property type="project" value="InterPro"/>
</dbReference>
<dbReference type="SUPFAM" id="SSF48576">
    <property type="entry name" value="Terpenoid synthases"/>
    <property type="match status" value="1"/>
</dbReference>
<protein>
    <submittedName>
        <fullName evidence="2">Squalene and phytoene synthases</fullName>
    </submittedName>
</protein>
<dbReference type="InterPro" id="IPR044844">
    <property type="entry name" value="Trans_IPPS_euk-type"/>
</dbReference>
<gene>
    <name evidence="2" type="primary">fdfT</name>
    <name evidence="2" type="ORF">CARN5_2988</name>
</gene>
<dbReference type="CDD" id="cd00683">
    <property type="entry name" value="Trans_IPPS_HH"/>
    <property type="match status" value="1"/>
</dbReference>
<dbReference type="SFLD" id="SFLDS00005">
    <property type="entry name" value="Isoprenoid_Synthase_Type_I"/>
    <property type="match status" value="1"/>
</dbReference>
<evidence type="ECO:0000256" key="1">
    <source>
        <dbReference type="ARBA" id="ARBA00022679"/>
    </source>
</evidence>
<dbReference type="Gene3D" id="1.10.600.10">
    <property type="entry name" value="Farnesyl Diphosphate Synthase"/>
    <property type="match status" value="1"/>
</dbReference>
<dbReference type="EMBL" id="CABP01000012">
    <property type="protein sequence ID" value="CBI03587.1"/>
    <property type="molecule type" value="Genomic_DNA"/>
</dbReference>
<dbReference type="InterPro" id="IPR002060">
    <property type="entry name" value="Squ/phyt_synthse"/>
</dbReference>
<dbReference type="SFLD" id="SFLDG01018">
    <property type="entry name" value="Squalene/Phytoene_Synthase_Lik"/>
    <property type="match status" value="1"/>
</dbReference>
<comment type="caution">
    <text evidence="2">The sequence shown here is derived from an EMBL/GenBank/DDBJ whole genome shotgun (WGS) entry which is preliminary data.</text>
</comment>
<dbReference type="Pfam" id="PF00494">
    <property type="entry name" value="SQS_PSY"/>
    <property type="match status" value="1"/>
</dbReference>
<dbReference type="InterPro" id="IPR019845">
    <property type="entry name" value="Squalene/phytoene_synthase_CS"/>
</dbReference>
<dbReference type="AlphaFoldDB" id="E6Q8R1"/>
<dbReference type="InterPro" id="IPR033904">
    <property type="entry name" value="Trans_IPPS_HH"/>
</dbReference>
<sequence>MATGRGAQIRVGGIGLQDLQNGLGIVTLPPDDRVFVHTRTNTTRSLDVTRQDRMLMAALERALAYQAQSLQVVSRTFALTIPQLPEALRDAVGNGYLLCRIADTIEDDPDMPWEKKACWQAKFLQVVEGADDPAAFAAALGADLSPEMPEAEHDLIRHTPEVVAITHSLNPTQQAALSRCVRIMGMGMAEFQQHASLQGLADMAALDRYCYVVAGVVGEMLTSLFVEFEPLLAEHDAEMQRLAVSFGQGLQMTNILKDIWDDWQRGVSWMPRALFQRHGCDIAGVRPGSRDPAFQAGLTELLGIAANHLQNALRYTLLIPAGQTGMRDFCLWAIAMAVLTLRRIAENPAFASGSEVKISRRSVHRVVFLSRLLHRSDALLQWSFRVGVKPLPLPSAVAQP</sequence>
<dbReference type="PANTHER" id="PTHR11626">
    <property type="entry name" value="FARNESYL-DIPHOSPHATE FARNESYLTRANSFERASE"/>
    <property type="match status" value="1"/>
</dbReference>
<dbReference type="InterPro" id="IPR008949">
    <property type="entry name" value="Isoprenoid_synthase_dom_sf"/>
</dbReference>
<reference evidence="2" key="1">
    <citation type="submission" date="2009-10" db="EMBL/GenBank/DDBJ databases">
        <title>Diversity of trophic interactions inside an arsenic-rich microbial ecosystem.</title>
        <authorList>
            <person name="Bertin P.N."/>
            <person name="Heinrich-Salmeron A."/>
            <person name="Pelletier E."/>
            <person name="Goulhen-Chollet F."/>
            <person name="Arsene-Ploetze F."/>
            <person name="Gallien S."/>
            <person name="Calteau A."/>
            <person name="Vallenet D."/>
            <person name="Casiot C."/>
            <person name="Chane-Woon-Ming B."/>
            <person name="Giloteaux L."/>
            <person name="Barakat M."/>
            <person name="Bonnefoy V."/>
            <person name="Bruneel O."/>
            <person name="Chandler M."/>
            <person name="Cleiss J."/>
            <person name="Duran R."/>
            <person name="Elbaz-Poulichet F."/>
            <person name="Fonknechten N."/>
            <person name="Lauga B."/>
            <person name="Mornico D."/>
            <person name="Ortet P."/>
            <person name="Schaeffer C."/>
            <person name="Siguier P."/>
            <person name="Alexander Thil Smith A."/>
            <person name="Van Dorsselaer A."/>
            <person name="Weissenbach J."/>
            <person name="Medigue C."/>
            <person name="Le Paslier D."/>
        </authorList>
    </citation>
    <scope>NUCLEOTIDE SEQUENCE</scope>
</reference>
<accession>E6Q8R1</accession>